<dbReference type="CDD" id="cd00082">
    <property type="entry name" value="HisKA"/>
    <property type="match status" value="1"/>
</dbReference>
<keyword evidence="4" id="KW-0597">Phosphoprotein</keyword>
<evidence type="ECO:0000313" key="14">
    <source>
        <dbReference type="EMBL" id="MBB5897434.1"/>
    </source>
</evidence>
<feature type="transmembrane region" description="Helical" evidence="11">
    <location>
        <begin position="12"/>
        <end position="31"/>
    </location>
</feature>
<evidence type="ECO:0000256" key="9">
    <source>
        <dbReference type="ARBA" id="ARBA00023012"/>
    </source>
</evidence>
<dbReference type="InterPro" id="IPR003661">
    <property type="entry name" value="HisK_dim/P_dom"/>
</dbReference>
<evidence type="ECO:0000259" key="13">
    <source>
        <dbReference type="PROSITE" id="PS50885"/>
    </source>
</evidence>
<name>A0A7W9KRL5_9PSEU</name>
<dbReference type="InterPro" id="IPR005467">
    <property type="entry name" value="His_kinase_dom"/>
</dbReference>
<dbReference type="PROSITE" id="PS50109">
    <property type="entry name" value="HIS_KIN"/>
    <property type="match status" value="1"/>
</dbReference>
<reference evidence="14 15" key="1">
    <citation type="submission" date="2020-08" db="EMBL/GenBank/DDBJ databases">
        <title>Sequencing the genomes of 1000 actinobacteria strains.</title>
        <authorList>
            <person name="Klenk H.-P."/>
        </authorList>
    </citation>
    <scope>NUCLEOTIDE SEQUENCE [LARGE SCALE GENOMIC DNA]</scope>
    <source>
        <strain evidence="14 15">DSM 43851</strain>
    </source>
</reference>
<dbReference type="SMART" id="SM00387">
    <property type="entry name" value="HATPase_c"/>
    <property type="match status" value="1"/>
</dbReference>
<proteinExistence type="predicted"/>
<dbReference type="GO" id="GO:0000155">
    <property type="term" value="F:phosphorelay sensor kinase activity"/>
    <property type="evidence" value="ECO:0007669"/>
    <property type="project" value="InterPro"/>
</dbReference>
<comment type="caution">
    <text evidence="14">The sequence shown here is derived from an EMBL/GenBank/DDBJ whole genome shotgun (WGS) entry which is preliminary data.</text>
</comment>
<dbReference type="InterPro" id="IPR004358">
    <property type="entry name" value="Sig_transdc_His_kin-like_C"/>
</dbReference>
<dbReference type="AlphaFoldDB" id="A0A7W9KRL5"/>
<dbReference type="InterPro" id="IPR050428">
    <property type="entry name" value="TCS_sensor_his_kinase"/>
</dbReference>
<evidence type="ECO:0000256" key="6">
    <source>
        <dbReference type="ARBA" id="ARBA00022692"/>
    </source>
</evidence>
<dbReference type="SUPFAM" id="SSF47384">
    <property type="entry name" value="Homodimeric domain of signal transducing histidine kinase"/>
    <property type="match status" value="1"/>
</dbReference>
<dbReference type="InterPro" id="IPR003594">
    <property type="entry name" value="HATPase_dom"/>
</dbReference>
<evidence type="ECO:0000313" key="15">
    <source>
        <dbReference type="Proteomes" id="UP000585638"/>
    </source>
</evidence>
<dbReference type="Gene3D" id="1.10.287.130">
    <property type="match status" value="1"/>
</dbReference>
<keyword evidence="7 14" id="KW-0418">Kinase</keyword>
<dbReference type="SMART" id="SM00388">
    <property type="entry name" value="HisKA"/>
    <property type="match status" value="1"/>
</dbReference>
<dbReference type="CDD" id="cd06225">
    <property type="entry name" value="HAMP"/>
    <property type="match status" value="1"/>
</dbReference>
<dbReference type="Proteomes" id="UP000585638">
    <property type="component" value="Unassembled WGS sequence"/>
</dbReference>
<keyword evidence="15" id="KW-1185">Reference proteome</keyword>
<keyword evidence="10 11" id="KW-0472">Membrane</keyword>
<keyword evidence="6 11" id="KW-0812">Transmembrane</keyword>
<feature type="domain" description="HAMP" evidence="13">
    <location>
        <begin position="184"/>
        <end position="237"/>
    </location>
</feature>
<dbReference type="CDD" id="cd00075">
    <property type="entry name" value="HATPase"/>
    <property type="match status" value="1"/>
</dbReference>
<protein>
    <recommendedName>
        <fullName evidence="3">histidine kinase</fullName>
        <ecNumber evidence="3">2.7.13.3</ecNumber>
    </recommendedName>
</protein>
<evidence type="ECO:0000256" key="4">
    <source>
        <dbReference type="ARBA" id="ARBA00022553"/>
    </source>
</evidence>
<evidence type="ECO:0000259" key="12">
    <source>
        <dbReference type="PROSITE" id="PS50109"/>
    </source>
</evidence>
<dbReference type="EMBL" id="JACHIR010000003">
    <property type="protein sequence ID" value="MBB5897434.1"/>
    <property type="molecule type" value="Genomic_DNA"/>
</dbReference>
<dbReference type="Pfam" id="PF02518">
    <property type="entry name" value="HATPase_c"/>
    <property type="match status" value="1"/>
</dbReference>
<dbReference type="InterPro" id="IPR036097">
    <property type="entry name" value="HisK_dim/P_sf"/>
</dbReference>
<sequence>MSRWWPASVRRGTTLAAFLACGVILTLGWLGTRAFVETNLTSQATNLARSRVDRLVASLGDGSDPALSGDAMFVVVDGAGRVVSVSDAITRLNPQWTPPPPAPVGAPANWEGTAQVTLRSEAHPQWREFRTYTAVGRVAGPLTAYMFVLPWDTLYTLQLFDDTMAFFVPLGMVIAALVTWFALRRTLRAVEAIRRELSGVSGSRLDRRVPVPPSRDEIARLASTTNETLDRLQQAHDQQERFVADASHELRSPLASLRTGLEVALAHPDRANWPSVARRSLLDVQRLQRITTDLLQLTVEDKPVSAEVVDFADVVAEQVAVQTVGAGPTVRASVQYPAMVRGELVQLERLLRNLLDNAVRHAATTVTVTLSVGDEVVLEILDDGPGIPVGDRERVFDRFVRLDDARARDVGGSGLGLTLARDIAVRHGGSLRVEDSDSGARFVARLPGAWGAAGLP</sequence>
<feature type="domain" description="Histidine kinase" evidence="12">
    <location>
        <begin position="245"/>
        <end position="450"/>
    </location>
</feature>
<dbReference type="InterPro" id="IPR003660">
    <property type="entry name" value="HAMP_dom"/>
</dbReference>
<dbReference type="Pfam" id="PF00512">
    <property type="entry name" value="HisKA"/>
    <property type="match status" value="1"/>
</dbReference>
<accession>A0A7W9KRL5</accession>
<keyword evidence="5" id="KW-0808">Transferase</keyword>
<dbReference type="PANTHER" id="PTHR45436:SF5">
    <property type="entry name" value="SENSOR HISTIDINE KINASE TRCS"/>
    <property type="match status" value="1"/>
</dbReference>
<dbReference type="RefSeq" id="WP_184869913.1">
    <property type="nucleotide sequence ID" value="NZ_BAAAWY010000043.1"/>
</dbReference>
<evidence type="ECO:0000256" key="8">
    <source>
        <dbReference type="ARBA" id="ARBA00022989"/>
    </source>
</evidence>
<gene>
    <name evidence="14" type="ORF">BJ998_008693</name>
</gene>
<comment type="subcellular location">
    <subcellularLocation>
        <location evidence="2">Cell membrane</location>
    </subcellularLocation>
</comment>
<dbReference type="SMART" id="SM00304">
    <property type="entry name" value="HAMP"/>
    <property type="match status" value="1"/>
</dbReference>
<dbReference type="SUPFAM" id="SSF55874">
    <property type="entry name" value="ATPase domain of HSP90 chaperone/DNA topoisomerase II/histidine kinase"/>
    <property type="match status" value="1"/>
</dbReference>
<dbReference type="PANTHER" id="PTHR45436">
    <property type="entry name" value="SENSOR HISTIDINE KINASE YKOH"/>
    <property type="match status" value="1"/>
</dbReference>
<comment type="catalytic activity">
    <reaction evidence="1">
        <text>ATP + protein L-histidine = ADP + protein N-phospho-L-histidine.</text>
        <dbReference type="EC" id="2.7.13.3"/>
    </reaction>
</comment>
<feature type="transmembrane region" description="Helical" evidence="11">
    <location>
        <begin position="164"/>
        <end position="183"/>
    </location>
</feature>
<keyword evidence="9" id="KW-0902">Two-component regulatory system</keyword>
<evidence type="ECO:0000256" key="1">
    <source>
        <dbReference type="ARBA" id="ARBA00000085"/>
    </source>
</evidence>
<evidence type="ECO:0000256" key="2">
    <source>
        <dbReference type="ARBA" id="ARBA00004236"/>
    </source>
</evidence>
<dbReference type="Gene3D" id="3.30.565.10">
    <property type="entry name" value="Histidine kinase-like ATPase, C-terminal domain"/>
    <property type="match status" value="1"/>
</dbReference>
<dbReference type="PROSITE" id="PS50885">
    <property type="entry name" value="HAMP"/>
    <property type="match status" value="1"/>
</dbReference>
<evidence type="ECO:0000256" key="5">
    <source>
        <dbReference type="ARBA" id="ARBA00022679"/>
    </source>
</evidence>
<dbReference type="InterPro" id="IPR036890">
    <property type="entry name" value="HATPase_C_sf"/>
</dbReference>
<dbReference type="EC" id="2.7.13.3" evidence="3"/>
<organism evidence="14 15">
    <name type="scientific">Kutzneria kofuensis</name>
    <dbReference type="NCBI Taxonomy" id="103725"/>
    <lineage>
        <taxon>Bacteria</taxon>
        <taxon>Bacillati</taxon>
        <taxon>Actinomycetota</taxon>
        <taxon>Actinomycetes</taxon>
        <taxon>Pseudonocardiales</taxon>
        <taxon>Pseudonocardiaceae</taxon>
        <taxon>Kutzneria</taxon>
    </lineage>
</organism>
<evidence type="ECO:0000256" key="7">
    <source>
        <dbReference type="ARBA" id="ARBA00022777"/>
    </source>
</evidence>
<evidence type="ECO:0000256" key="3">
    <source>
        <dbReference type="ARBA" id="ARBA00012438"/>
    </source>
</evidence>
<evidence type="ECO:0000256" key="10">
    <source>
        <dbReference type="ARBA" id="ARBA00023136"/>
    </source>
</evidence>
<evidence type="ECO:0000256" key="11">
    <source>
        <dbReference type="SAM" id="Phobius"/>
    </source>
</evidence>
<keyword evidence="8 11" id="KW-1133">Transmembrane helix</keyword>
<dbReference type="PRINTS" id="PR00344">
    <property type="entry name" value="BCTRLSENSOR"/>
</dbReference>
<dbReference type="GO" id="GO:0005886">
    <property type="term" value="C:plasma membrane"/>
    <property type="evidence" value="ECO:0007669"/>
    <property type="project" value="UniProtKB-SubCell"/>
</dbReference>